<accession>A0ABS1E2X3</accession>
<feature type="site" description="Cleavage (non-hydrolytic); by autocatalysis" evidence="12">
    <location>
        <begin position="261"/>
        <end position="262"/>
    </location>
</feature>
<evidence type="ECO:0000256" key="12">
    <source>
        <dbReference type="HAMAP-Rule" id="MF_00662"/>
    </source>
</evidence>
<keyword evidence="14" id="KW-1185">Reference proteome</keyword>
<comment type="subcellular location">
    <subcellularLocation>
        <location evidence="12">Cell membrane</location>
        <topology evidence="12">Peripheral membrane protein</topology>
    </subcellularLocation>
</comment>
<dbReference type="InterPro" id="IPR033178">
    <property type="entry name" value="PSD_type1_pro"/>
</dbReference>
<keyword evidence="6 12" id="KW-0472">Membrane</keyword>
<keyword evidence="9 12" id="KW-0456">Lyase</keyword>
<keyword evidence="3 12" id="KW-0444">Lipid biosynthesis</keyword>
<name>A0ABS1E2X3_9GAMM</name>
<evidence type="ECO:0000256" key="11">
    <source>
        <dbReference type="ARBA" id="ARBA00023317"/>
    </source>
</evidence>
<comment type="pathway">
    <text evidence="12">Phospholipid metabolism; phosphatidylethanolamine biosynthesis; phosphatidylethanolamine from CDP-diacylglycerol: step 2/2.</text>
</comment>
<keyword evidence="4 12" id="KW-0210">Decarboxylase</keyword>
<dbReference type="PANTHER" id="PTHR10067">
    <property type="entry name" value="PHOSPHATIDYLSERINE DECARBOXYLASE"/>
    <property type="match status" value="1"/>
</dbReference>
<evidence type="ECO:0000256" key="6">
    <source>
        <dbReference type="ARBA" id="ARBA00023136"/>
    </source>
</evidence>
<comment type="subunit">
    <text evidence="12">Heterodimer of a large membrane-associated beta subunit and a small pyruvoyl-containing alpha subunit.</text>
</comment>
<dbReference type="HAMAP" id="MF_00662">
    <property type="entry name" value="PS_decarb_PSD_B_type1"/>
    <property type="match status" value="1"/>
</dbReference>
<comment type="similarity">
    <text evidence="12">Belongs to the phosphatidylserine decarboxylase family. PSD-B subfamily. Prokaryotic type I sub-subfamily.</text>
</comment>
<dbReference type="Proteomes" id="UP000738126">
    <property type="component" value="Unassembled WGS sequence"/>
</dbReference>
<comment type="catalytic activity">
    <reaction evidence="12">
        <text>a 1,2-diacyl-sn-glycero-3-phospho-L-serine + H(+) = a 1,2-diacyl-sn-glycero-3-phosphoethanolamine + CO2</text>
        <dbReference type="Rhea" id="RHEA:20828"/>
        <dbReference type="ChEBI" id="CHEBI:15378"/>
        <dbReference type="ChEBI" id="CHEBI:16526"/>
        <dbReference type="ChEBI" id="CHEBI:57262"/>
        <dbReference type="ChEBI" id="CHEBI:64612"/>
        <dbReference type="EC" id="4.1.1.65"/>
    </reaction>
</comment>
<evidence type="ECO:0000256" key="1">
    <source>
        <dbReference type="ARBA" id="ARBA00005189"/>
    </source>
</evidence>
<keyword evidence="7 12" id="KW-0865">Zymogen</keyword>
<keyword evidence="10 12" id="KW-1208">Phospholipid metabolism</keyword>
<feature type="active site" description="Charge relay system; for autoendoproteolytic cleavage activity" evidence="12">
    <location>
        <position position="107"/>
    </location>
</feature>
<proteinExistence type="inferred from homology"/>
<evidence type="ECO:0000256" key="5">
    <source>
        <dbReference type="ARBA" id="ARBA00023098"/>
    </source>
</evidence>
<keyword evidence="2 12" id="KW-1003">Cell membrane</keyword>
<gene>
    <name evidence="12 13" type="primary">psd</name>
    <name evidence="13" type="ORF">CKO13_03625</name>
</gene>
<dbReference type="RefSeq" id="WP_200256916.1">
    <property type="nucleotide sequence ID" value="NZ_NRSH01000025.1"/>
</dbReference>
<dbReference type="InterPro" id="IPR033177">
    <property type="entry name" value="PSD-B"/>
</dbReference>
<feature type="active site" description="Charge relay system; for autoendoproteolytic cleavage activity" evidence="12">
    <location>
        <position position="162"/>
    </location>
</feature>
<feature type="chain" id="PRO_5044926018" description="Phosphatidylserine decarboxylase alpha chain" evidence="12">
    <location>
        <begin position="262"/>
        <end position="307"/>
    </location>
</feature>
<reference evidence="13 14" key="1">
    <citation type="journal article" date="2020" name="Microorganisms">
        <title>Osmotic Adaptation and Compatible Solute Biosynthesis of Phototrophic Bacteria as Revealed from Genome Analyses.</title>
        <authorList>
            <person name="Imhoff J.F."/>
            <person name="Rahn T."/>
            <person name="Kunzel S."/>
            <person name="Keller A."/>
            <person name="Neulinger S.C."/>
        </authorList>
    </citation>
    <scope>NUCLEOTIDE SEQUENCE [LARGE SCALE GENOMIC DNA]</scope>
    <source>
        <strain evidence="13 14">DSM 15116</strain>
    </source>
</reference>
<dbReference type="InterPro" id="IPR003817">
    <property type="entry name" value="PS_Dcarbxylase"/>
</dbReference>
<evidence type="ECO:0000256" key="10">
    <source>
        <dbReference type="ARBA" id="ARBA00023264"/>
    </source>
</evidence>
<comment type="cofactor">
    <cofactor evidence="12">
        <name>pyruvate</name>
        <dbReference type="ChEBI" id="CHEBI:15361"/>
    </cofactor>
    <text evidence="12">Binds 1 pyruvoyl group covalently per subunit.</text>
</comment>
<comment type="pathway">
    <text evidence="1">Lipid metabolism.</text>
</comment>
<evidence type="ECO:0000256" key="4">
    <source>
        <dbReference type="ARBA" id="ARBA00022793"/>
    </source>
</evidence>
<comment type="function">
    <text evidence="12">Catalyzes the formation of phosphatidylethanolamine (PtdEtn) from phosphatidylserine (PtdSer).</text>
</comment>
<dbReference type="PANTHER" id="PTHR10067:SF6">
    <property type="entry name" value="PHOSPHATIDYLSERINE DECARBOXYLASE PROENZYME, MITOCHONDRIAL"/>
    <property type="match status" value="1"/>
</dbReference>
<dbReference type="EMBL" id="NRSH01000025">
    <property type="protein sequence ID" value="MBK1726126.1"/>
    <property type="molecule type" value="Genomic_DNA"/>
</dbReference>
<keyword evidence="5 12" id="KW-0443">Lipid metabolism</keyword>
<protein>
    <recommendedName>
        <fullName evidence="12">Phosphatidylserine decarboxylase proenzyme</fullName>
        <ecNumber evidence="12">4.1.1.65</ecNumber>
    </recommendedName>
    <component>
        <recommendedName>
            <fullName evidence="12">Phosphatidylserine decarboxylase alpha chain</fullName>
        </recommendedName>
    </component>
    <component>
        <recommendedName>
            <fullName evidence="12">Phosphatidylserine decarboxylase beta chain</fullName>
        </recommendedName>
    </component>
</protein>
<evidence type="ECO:0000256" key="8">
    <source>
        <dbReference type="ARBA" id="ARBA00023209"/>
    </source>
</evidence>
<comment type="caution">
    <text evidence="13">The sequence shown here is derived from an EMBL/GenBank/DDBJ whole genome shotgun (WGS) entry which is preliminary data.</text>
</comment>
<feature type="chain" id="PRO_5044926017" description="Phosphatidylserine decarboxylase beta chain" evidence="12">
    <location>
        <begin position="1"/>
        <end position="261"/>
    </location>
</feature>
<evidence type="ECO:0000313" key="13">
    <source>
        <dbReference type="EMBL" id="MBK1726126.1"/>
    </source>
</evidence>
<organism evidence="13 14">
    <name type="scientific">Halorhodospira neutriphila</name>
    <dbReference type="NCBI Taxonomy" id="168379"/>
    <lineage>
        <taxon>Bacteria</taxon>
        <taxon>Pseudomonadati</taxon>
        <taxon>Pseudomonadota</taxon>
        <taxon>Gammaproteobacteria</taxon>
        <taxon>Chromatiales</taxon>
        <taxon>Ectothiorhodospiraceae</taxon>
        <taxon>Halorhodospira</taxon>
    </lineage>
</organism>
<feature type="active site" description="Schiff-base intermediate with substrate; via pyruvic acid; for decarboxylase activity" evidence="12">
    <location>
        <position position="262"/>
    </location>
</feature>
<comment type="PTM">
    <text evidence="12">Is synthesized initially as an inactive proenzyme. Formation of the active enzyme involves a self-maturation process in which the active site pyruvoyl group is generated from an internal serine residue via an autocatalytic post-translational modification. Two non-identical subunits are generated from the proenzyme in this reaction, and the pyruvate is formed at the N-terminus of the alpha chain, which is derived from the carboxyl end of the proenzyme. The autoendoproteolytic cleavage occurs by a canonical serine protease mechanism, in which the side chain hydroxyl group of the serine supplies its oxygen atom to form the C-terminus of the beta chain, while the remainder of the serine residue undergoes an oxidative deamination to produce ammonia and the pyruvoyl prosthetic group on the alpha chain. During this reaction, the Ser that is part of the protease active site of the proenzyme becomes the pyruvoyl prosthetic group, which constitutes an essential element of the active site of the mature decarboxylase.</text>
</comment>
<evidence type="ECO:0000313" key="14">
    <source>
        <dbReference type="Proteomes" id="UP000738126"/>
    </source>
</evidence>
<sequence length="307" mass="33234">MSAPHRSPLSHAEPPPTRGDRIRAALHRALPTQALTWAVRPIAHSRRPWLKNRLNTLFARRYGLELGEAEATSPTAYPSLNALFTRALRPGARPLPKDPNTLAGPCDGTISAIGDLDGDGLLQAKGVTYSATELLAGLHGDEFRDGAYLTTYLAPQDYHRIHAPLNARLVASRHVPGRLLTVGASTVRAVPRLYLRNERLVTLWQTAVGPMAIVLVGATNVGTIETTWEGPTGNPPGIERQYGRDGPYLLRGDELGRFNLGSTVVLLLPRDALVWSPLLRPGRRIRTGEPLGALRATGDALKALPQA</sequence>
<dbReference type="NCBIfam" id="TIGR00163">
    <property type="entry name" value="PS_decarb"/>
    <property type="match status" value="1"/>
</dbReference>
<evidence type="ECO:0000256" key="3">
    <source>
        <dbReference type="ARBA" id="ARBA00022516"/>
    </source>
</evidence>
<dbReference type="Pfam" id="PF02666">
    <property type="entry name" value="PS_Dcarbxylase"/>
    <property type="match status" value="1"/>
</dbReference>
<keyword evidence="8 12" id="KW-0594">Phospholipid biosynthesis</keyword>
<feature type="active site" description="Charge relay system; for autoendoproteolytic cleavage activity" evidence="12">
    <location>
        <position position="262"/>
    </location>
</feature>
<feature type="modified residue" description="Pyruvic acid (Ser); by autocatalysis" evidence="12">
    <location>
        <position position="262"/>
    </location>
</feature>
<evidence type="ECO:0000256" key="9">
    <source>
        <dbReference type="ARBA" id="ARBA00023239"/>
    </source>
</evidence>
<dbReference type="EC" id="4.1.1.65" evidence="12"/>
<keyword evidence="11 12" id="KW-0670">Pyruvate</keyword>
<evidence type="ECO:0000256" key="7">
    <source>
        <dbReference type="ARBA" id="ARBA00023145"/>
    </source>
</evidence>
<evidence type="ECO:0000256" key="2">
    <source>
        <dbReference type="ARBA" id="ARBA00022475"/>
    </source>
</evidence>